<dbReference type="Proteomes" id="UP000887572">
    <property type="component" value="Unplaced"/>
</dbReference>
<dbReference type="AlphaFoldDB" id="A0A914HQ38"/>
<evidence type="ECO:0000256" key="1">
    <source>
        <dbReference type="SAM" id="MobiDB-lite"/>
    </source>
</evidence>
<reference evidence="3" key="1">
    <citation type="submission" date="2022-11" db="UniProtKB">
        <authorList>
            <consortium name="WormBaseParasite"/>
        </authorList>
    </citation>
    <scope>IDENTIFICATION</scope>
</reference>
<organism evidence="2 3">
    <name type="scientific">Globodera rostochiensis</name>
    <name type="common">Golden nematode worm</name>
    <name type="synonym">Heterodera rostochiensis</name>
    <dbReference type="NCBI Taxonomy" id="31243"/>
    <lineage>
        <taxon>Eukaryota</taxon>
        <taxon>Metazoa</taxon>
        <taxon>Ecdysozoa</taxon>
        <taxon>Nematoda</taxon>
        <taxon>Chromadorea</taxon>
        <taxon>Rhabditida</taxon>
        <taxon>Tylenchina</taxon>
        <taxon>Tylenchomorpha</taxon>
        <taxon>Tylenchoidea</taxon>
        <taxon>Heteroderidae</taxon>
        <taxon>Heteroderinae</taxon>
        <taxon>Globodera</taxon>
    </lineage>
</organism>
<name>A0A914HQ38_GLORO</name>
<keyword evidence="2" id="KW-1185">Reference proteome</keyword>
<feature type="compositionally biased region" description="Polar residues" evidence="1">
    <location>
        <begin position="162"/>
        <end position="178"/>
    </location>
</feature>
<sequence>MFTRRAQLHCPLCNVALNVEMTVKLPPKFESAADSFSNLYINSMGQLFQIANGHANADNFKRRQANKTIQYIFSLQKKKEDKLKKLLRKMEFQNIVPFFDDELIEIRELWKNNLPTKDSSTNRQKVGPYEKQSFGGGKQASAFSVLRIKEEPYEETSDYGWSISSKTRNRGWSSSSKT</sequence>
<feature type="region of interest" description="Disordered" evidence="1">
    <location>
        <begin position="155"/>
        <end position="178"/>
    </location>
</feature>
<accession>A0A914HQ38</accession>
<protein>
    <submittedName>
        <fullName evidence="3">Uncharacterized protein</fullName>
    </submittedName>
</protein>
<evidence type="ECO:0000313" key="3">
    <source>
        <dbReference type="WBParaSite" id="Gr19_v10_g3607.t1"/>
    </source>
</evidence>
<feature type="region of interest" description="Disordered" evidence="1">
    <location>
        <begin position="115"/>
        <end position="139"/>
    </location>
</feature>
<evidence type="ECO:0000313" key="2">
    <source>
        <dbReference type="Proteomes" id="UP000887572"/>
    </source>
</evidence>
<proteinExistence type="predicted"/>
<feature type="compositionally biased region" description="Polar residues" evidence="1">
    <location>
        <begin position="115"/>
        <end position="124"/>
    </location>
</feature>
<dbReference type="WBParaSite" id="Gr19_v10_g3607.t1">
    <property type="protein sequence ID" value="Gr19_v10_g3607.t1"/>
    <property type="gene ID" value="Gr19_v10_g3607"/>
</dbReference>